<evidence type="ECO:0000256" key="1">
    <source>
        <dbReference type="SAM" id="MobiDB-lite"/>
    </source>
</evidence>
<proteinExistence type="predicted"/>
<dbReference type="RefSeq" id="WP_165781901.1">
    <property type="nucleotide sequence ID" value="NZ_CP071591.1"/>
</dbReference>
<protein>
    <submittedName>
        <fullName evidence="2">Uncharacterized protein</fullName>
    </submittedName>
</protein>
<evidence type="ECO:0000313" key="4">
    <source>
        <dbReference type="Proteomes" id="UP000234855"/>
    </source>
</evidence>
<reference evidence="3 5" key="2">
    <citation type="submission" date="2021-03" db="EMBL/GenBank/DDBJ databases">
        <title>Genome sequencing of Bifidobacterium imperatoris JCM 32708.</title>
        <authorList>
            <person name="Kim J."/>
        </authorList>
    </citation>
    <scope>NUCLEOTIDE SEQUENCE [LARGE SCALE GENOMIC DNA]</scope>
    <source>
        <strain evidence="3 5">JCM 32708</strain>
    </source>
</reference>
<organism evidence="2 4">
    <name type="scientific">Bifidobacterium imperatoris</name>
    <dbReference type="NCBI Taxonomy" id="2020965"/>
    <lineage>
        <taxon>Bacteria</taxon>
        <taxon>Bacillati</taxon>
        <taxon>Actinomycetota</taxon>
        <taxon>Actinomycetes</taxon>
        <taxon>Bifidobacteriales</taxon>
        <taxon>Bifidobacteriaceae</taxon>
        <taxon>Bifidobacterium</taxon>
    </lineage>
</organism>
<dbReference type="EMBL" id="CP071591">
    <property type="protein sequence ID" value="QSY58616.1"/>
    <property type="molecule type" value="Genomic_DNA"/>
</dbReference>
<feature type="compositionally biased region" description="Basic and acidic residues" evidence="1">
    <location>
        <begin position="26"/>
        <end position="38"/>
    </location>
</feature>
<feature type="region of interest" description="Disordered" evidence="1">
    <location>
        <begin position="1"/>
        <end position="38"/>
    </location>
</feature>
<dbReference type="EMBL" id="NMWV01000011">
    <property type="protein sequence ID" value="PLS24977.1"/>
    <property type="molecule type" value="Genomic_DNA"/>
</dbReference>
<name>A0A2N5ISS3_9BIFI</name>
<dbReference type="Proteomes" id="UP000663067">
    <property type="component" value="Chromosome"/>
</dbReference>
<evidence type="ECO:0000313" key="3">
    <source>
        <dbReference type="EMBL" id="QSY58616.1"/>
    </source>
</evidence>
<feature type="compositionally biased region" description="Low complexity" evidence="1">
    <location>
        <begin position="1"/>
        <end position="13"/>
    </location>
</feature>
<dbReference type="Proteomes" id="UP000234855">
    <property type="component" value="Unassembled WGS sequence"/>
</dbReference>
<keyword evidence="5" id="KW-1185">Reference proteome</keyword>
<gene>
    <name evidence="3" type="ORF">BLI708_04980</name>
    <name evidence="2" type="ORF">Tam1G_0833</name>
</gene>
<accession>A0A2N5ISS3</accession>
<evidence type="ECO:0000313" key="5">
    <source>
        <dbReference type="Proteomes" id="UP000663067"/>
    </source>
</evidence>
<evidence type="ECO:0000313" key="2">
    <source>
        <dbReference type="EMBL" id="PLS24977.1"/>
    </source>
</evidence>
<reference evidence="2 4" key="1">
    <citation type="submission" date="2017-07" db="EMBL/GenBank/DDBJ databases">
        <title>Bifidobacterium novel species.</title>
        <authorList>
            <person name="Lugli G.A."/>
            <person name="Milani C."/>
            <person name="Duranti S."/>
            <person name="Mangifesta M."/>
        </authorList>
    </citation>
    <scope>NUCLEOTIDE SEQUENCE [LARGE SCALE GENOMIC DNA]</scope>
    <source>
        <strain evidence="2 4">45</strain>
    </source>
</reference>
<dbReference type="AlphaFoldDB" id="A0A2N5ISS3"/>
<sequence>MTAKNTTKKTTTASEDWSHPKQYTRRRGEMAARGHQDGLDFIKGNAKALGLDKKKGGK</sequence>